<dbReference type="AlphaFoldDB" id="A0A3N4J4W0"/>
<keyword evidence="1" id="KW-0812">Transmembrane</keyword>
<keyword evidence="1" id="KW-0472">Membrane</keyword>
<evidence type="ECO:0000313" key="3">
    <source>
        <dbReference type="Proteomes" id="UP000276215"/>
    </source>
</evidence>
<gene>
    <name evidence="2" type="ORF">L873DRAFT_1815998</name>
</gene>
<keyword evidence="1" id="KW-1133">Transmembrane helix</keyword>
<name>A0A3N4J4W0_9PEZI</name>
<keyword evidence="3" id="KW-1185">Reference proteome</keyword>
<feature type="transmembrane region" description="Helical" evidence="1">
    <location>
        <begin position="23"/>
        <end position="44"/>
    </location>
</feature>
<proteinExistence type="predicted"/>
<dbReference type="EMBL" id="ML120454">
    <property type="protein sequence ID" value="RPA93353.1"/>
    <property type="molecule type" value="Genomic_DNA"/>
</dbReference>
<sequence length="55" mass="5803">MKNSKTSIAQTSSHPPPLTPLPFGPFIPISISVLLIPLPILLALKTCPAPVSGHY</sequence>
<dbReference type="Proteomes" id="UP000276215">
    <property type="component" value="Unassembled WGS sequence"/>
</dbReference>
<evidence type="ECO:0000256" key="1">
    <source>
        <dbReference type="SAM" id="Phobius"/>
    </source>
</evidence>
<organism evidence="2 3">
    <name type="scientific">Choiromyces venosus 120613-1</name>
    <dbReference type="NCBI Taxonomy" id="1336337"/>
    <lineage>
        <taxon>Eukaryota</taxon>
        <taxon>Fungi</taxon>
        <taxon>Dikarya</taxon>
        <taxon>Ascomycota</taxon>
        <taxon>Pezizomycotina</taxon>
        <taxon>Pezizomycetes</taxon>
        <taxon>Pezizales</taxon>
        <taxon>Tuberaceae</taxon>
        <taxon>Choiromyces</taxon>
    </lineage>
</organism>
<reference evidence="2 3" key="1">
    <citation type="journal article" date="2018" name="Nat. Ecol. Evol.">
        <title>Pezizomycetes genomes reveal the molecular basis of ectomycorrhizal truffle lifestyle.</title>
        <authorList>
            <person name="Murat C."/>
            <person name="Payen T."/>
            <person name="Noel B."/>
            <person name="Kuo A."/>
            <person name="Morin E."/>
            <person name="Chen J."/>
            <person name="Kohler A."/>
            <person name="Krizsan K."/>
            <person name="Balestrini R."/>
            <person name="Da Silva C."/>
            <person name="Montanini B."/>
            <person name="Hainaut M."/>
            <person name="Levati E."/>
            <person name="Barry K.W."/>
            <person name="Belfiori B."/>
            <person name="Cichocki N."/>
            <person name="Clum A."/>
            <person name="Dockter R.B."/>
            <person name="Fauchery L."/>
            <person name="Guy J."/>
            <person name="Iotti M."/>
            <person name="Le Tacon F."/>
            <person name="Lindquist E.A."/>
            <person name="Lipzen A."/>
            <person name="Malagnac F."/>
            <person name="Mello A."/>
            <person name="Molinier V."/>
            <person name="Miyauchi S."/>
            <person name="Poulain J."/>
            <person name="Riccioni C."/>
            <person name="Rubini A."/>
            <person name="Sitrit Y."/>
            <person name="Splivallo R."/>
            <person name="Traeger S."/>
            <person name="Wang M."/>
            <person name="Zifcakova L."/>
            <person name="Wipf D."/>
            <person name="Zambonelli A."/>
            <person name="Paolocci F."/>
            <person name="Nowrousian M."/>
            <person name="Ottonello S."/>
            <person name="Baldrian P."/>
            <person name="Spatafora J.W."/>
            <person name="Henrissat B."/>
            <person name="Nagy L.G."/>
            <person name="Aury J.M."/>
            <person name="Wincker P."/>
            <person name="Grigoriev I.V."/>
            <person name="Bonfante P."/>
            <person name="Martin F.M."/>
        </authorList>
    </citation>
    <scope>NUCLEOTIDE SEQUENCE [LARGE SCALE GENOMIC DNA]</scope>
    <source>
        <strain evidence="2 3">120613-1</strain>
    </source>
</reference>
<accession>A0A3N4J4W0</accession>
<protein>
    <submittedName>
        <fullName evidence="2">Uncharacterized protein</fullName>
    </submittedName>
</protein>
<evidence type="ECO:0000313" key="2">
    <source>
        <dbReference type="EMBL" id="RPA93353.1"/>
    </source>
</evidence>